<dbReference type="Proteomes" id="UP001166585">
    <property type="component" value="Unassembled WGS sequence"/>
</dbReference>
<keyword evidence="9" id="KW-0282">Flagellum</keyword>
<comment type="similarity">
    <text evidence="3">Belongs to the flagella basal body rod proteins family.</text>
</comment>
<evidence type="ECO:0000259" key="8">
    <source>
        <dbReference type="Pfam" id="PF22638"/>
    </source>
</evidence>
<evidence type="ECO:0000256" key="2">
    <source>
        <dbReference type="ARBA" id="ARBA00004613"/>
    </source>
</evidence>
<dbReference type="NCBIfam" id="TIGR02492">
    <property type="entry name" value="flgK_ends"/>
    <property type="match status" value="1"/>
</dbReference>
<dbReference type="Pfam" id="PF22638">
    <property type="entry name" value="FlgK_D1"/>
    <property type="match status" value="1"/>
</dbReference>
<dbReference type="InterPro" id="IPR002371">
    <property type="entry name" value="FlgK"/>
</dbReference>
<dbReference type="PANTHER" id="PTHR30033">
    <property type="entry name" value="FLAGELLAR HOOK-ASSOCIATED PROTEIN 1"/>
    <property type="match status" value="1"/>
</dbReference>
<keyword evidence="9" id="KW-0969">Cilium</keyword>
<name>A0ABS5RCB5_9HYPH</name>
<keyword evidence="5" id="KW-0964">Secreted</keyword>
<gene>
    <name evidence="9" type="primary">flgK</name>
    <name evidence="9" type="ORF">KIP89_19510</name>
</gene>
<protein>
    <recommendedName>
        <fullName evidence="4">Flagellar hook-associated protein 1</fullName>
    </recommendedName>
</protein>
<proteinExistence type="inferred from homology"/>
<dbReference type="InterPro" id="IPR010930">
    <property type="entry name" value="Flg_bb/hook_C_dom"/>
</dbReference>
<evidence type="ECO:0000256" key="1">
    <source>
        <dbReference type="ARBA" id="ARBA00004365"/>
    </source>
</evidence>
<evidence type="ECO:0000259" key="7">
    <source>
        <dbReference type="Pfam" id="PF06429"/>
    </source>
</evidence>
<evidence type="ECO:0000256" key="5">
    <source>
        <dbReference type="ARBA" id="ARBA00022525"/>
    </source>
</evidence>
<accession>A0ABS5RCB5</accession>
<comment type="caution">
    <text evidence="9">The sequence shown here is derived from an EMBL/GenBank/DDBJ whole genome shotgun (WGS) entry which is preliminary data.</text>
</comment>
<reference evidence="9" key="1">
    <citation type="submission" date="2021-05" db="EMBL/GenBank/DDBJ databases">
        <authorList>
            <person name="Sun Q."/>
            <person name="Inoue M."/>
        </authorList>
    </citation>
    <scope>NUCLEOTIDE SEQUENCE</scope>
    <source>
        <strain evidence="9">VKM B-3255</strain>
    </source>
</reference>
<dbReference type="InterPro" id="IPR053927">
    <property type="entry name" value="FlgK_helical"/>
</dbReference>
<feature type="domain" description="Flagellar hook-associated protein FlgK helical" evidence="8">
    <location>
        <begin position="86"/>
        <end position="311"/>
    </location>
</feature>
<evidence type="ECO:0000313" key="10">
    <source>
        <dbReference type="Proteomes" id="UP001166585"/>
    </source>
</evidence>
<dbReference type="RefSeq" id="WP_213757272.1">
    <property type="nucleotide sequence ID" value="NZ_JAHCQH010000025.1"/>
</dbReference>
<evidence type="ECO:0000313" key="9">
    <source>
        <dbReference type="EMBL" id="MBS9479301.1"/>
    </source>
</evidence>
<sequence>MSLSLAFNSARSSLFSTASQIETTARNISGAGQAGTSRKIAVTTTVAEGGATVVSVSRASDNALYMRMLSATSRTADRQAVLDGLQRLQTTVGDPEADASPAARLGALTDTLAQYANAPDEPAIASEVVVKAQYLATALNTAADAVHTVRSDTDTSMARSVARVNDLLGQFEIENTTVVRGTAQGADVTDAMDRRDTLLASIAEEMGVTTISRGNNDMVIYTDGGTTLFETRPRTVSFETTPVFAAGMAGQSVMVDGVSVTGDGATMALRSGRLVGLAELRDRTAVVFESQLDQIAQGLMSAFAEVDHTGGGAPDMPGLFTDGSGALPGTATGAASRILVNAAVDPAQGGTLNLLRDGGINGAAYSANTTGAASFADEIRRLQASVSAVRAFDPGSEIGSSATMADFSTASVGWLEGERKTVAATAESETALLAHASDALSNATGINMDDEYARQLELERSYQASSKLIAIINDLFDTLLRAAD</sequence>
<comment type="subcellular location">
    <subcellularLocation>
        <location evidence="1">Bacterial flagellum</location>
    </subcellularLocation>
    <subcellularLocation>
        <location evidence="2">Secreted</location>
    </subcellularLocation>
</comment>
<evidence type="ECO:0000256" key="6">
    <source>
        <dbReference type="ARBA" id="ARBA00023143"/>
    </source>
</evidence>
<evidence type="ECO:0000256" key="4">
    <source>
        <dbReference type="ARBA" id="ARBA00016244"/>
    </source>
</evidence>
<dbReference type="Pfam" id="PF06429">
    <property type="entry name" value="Flg_bbr_C"/>
    <property type="match status" value="1"/>
</dbReference>
<dbReference type="PANTHER" id="PTHR30033:SF1">
    <property type="entry name" value="FLAGELLAR HOOK-ASSOCIATED PROTEIN 1"/>
    <property type="match status" value="1"/>
</dbReference>
<dbReference type="EMBL" id="JAHCQH010000025">
    <property type="protein sequence ID" value="MBS9479301.1"/>
    <property type="molecule type" value="Genomic_DNA"/>
</dbReference>
<organism evidence="9 10">
    <name type="scientific">Ancylobacter radicis</name>
    <dbReference type="NCBI Taxonomy" id="2836179"/>
    <lineage>
        <taxon>Bacteria</taxon>
        <taxon>Pseudomonadati</taxon>
        <taxon>Pseudomonadota</taxon>
        <taxon>Alphaproteobacteria</taxon>
        <taxon>Hyphomicrobiales</taxon>
        <taxon>Xanthobacteraceae</taxon>
        <taxon>Ancylobacter</taxon>
    </lineage>
</organism>
<keyword evidence="6" id="KW-0975">Bacterial flagellum</keyword>
<feature type="domain" description="Flagellar basal-body/hook protein C-terminal" evidence="7">
    <location>
        <begin position="443"/>
        <end position="481"/>
    </location>
</feature>
<dbReference type="SUPFAM" id="SSF64518">
    <property type="entry name" value="Phase 1 flagellin"/>
    <property type="match status" value="1"/>
</dbReference>
<keyword evidence="10" id="KW-1185">Reference proteome</keyword>
<keyword evidence="9" id="KW-0966">Cell projection</keyword>
<evidence type="ECO:0000256" key="3">
    <source>
        <dbReference type="ARBA" id="ARBA00009677"/>
    </source>
</evidence>